<keyword evidence="7" id="KW-1185">Reference proteome</keyword>
<dbReference type="InterPro" id="IPR005828">
    <property type="entry name" value="MFS_sugar_transport-like"/>
</dbReference>
<evidence type="ECO:0000313" key="6">
    <source>
        <dbReference type="EMBL" id="KKA16543.1"/>
    </source>
</evidence>
<dbReference type="STRING" id="1408163.A0A0F4YFY5"/>
<feature type="transmembrane region" description="Helical" evidence="5">
    <location>
        <begin position="279"/>
        <end position="299"/>
    </location>
</feature>
<keyword evidence="6" id="KW-0813">Transport</keyword>
<feature type="transmembrane region" description="Helical" evidence="5">
    <location>
        <begin position="55"/>
        <end position="74"/>
    </location>
</feature>
<keyword evidence="6" id="KW-0762">Sugar transport</keyword>
<feature type="transmembrane region" description="Helical" evidence="5">
    <location>
        <begin position="380"/>
        <end position="403"/>
    </location>
</feature>
<evidence type="ECO:0000256" key="3">
    <source>
        <dbReference type="ARBA" id="ARBA00022989"/>
    </source>
</evidence>
<comment type="subcellular location">
    <subcellularLocation>
        <location evidence="1">Membrane</location>
        <topology evidence="1">Multi-pass membrane protein</topology>
    </subcellularLocation>
</comment>
<feature type="transmembrane region" description="Helical" evidence="5">
    <location>
        <begin position="319"/>
        <end position="342"/>
    </location>
</feature>
<dbReference type="Gene3D" id="1.20.1250.20">
    <property type="entry name" value="MFS general substrate transporter like domains"/>
    <property type="match status" value="2"/>
</dbReference>
<feature type="transmembrane region" description="Helical" evidence="5">
    <location>
        <begin position="137"/>
        <end position="157"/>
    </location>
</feature>
<dbReference type="InterPro" id="IPR050360">
    <property type="entry name" value="MFS_Sugar_Transporters"/>
</dbReference>
<dbReference type="PANTHER" id="PTHR48022:SF7">
    <property type="entry name" value="MAJOR FACILITATOR SUPERFAMILY (MFS) PROFILE DOMAIN-CONTAINING PROTEIN-RELATED"/>
    <property type="match status" value="1"/>
</dbReference>
<dbReference type="EMBL" id="LASV01000752">
    <property type="protein sequence ID" value="KKA16543.1"/>
    <property type="molecule type" value="Genomic_DNA"/>
</dbReference>
<dbReference type="RefSeq" id="XP_013323155.1">
    <property type="nucleotide sequence ID" value="XM_013467701.1"/>
</dbReference>
<feature type="transmembrane region" description="Helical" evidence="5">
    <location>
        <begin position="243"/>
        <end position="267"/>
    </location>
</feature>
<feature type="transmembrane region" description="Helical" evidence="5">
    <location>
        <begin position="83"/>
        <end position="105"/>
    </location>
</feature>
<keyword evidence="2 5" id="KW-0812">Transmembrane</keyword>
<evidence type="ECO:0000256" key="1">
    <source>
        <dbReference type="ARBA" id="ARBA00004141"/>
    </source>
</evidence>
<proteinExistence type="predicted"/>
<dbReference type="GeneID" id="25321732"/>
<organism evidence="6 7">
    <name type="scientific">Rasamsonia emersonii (strain ATCC 16479 / CBS 393.64 / IMI 116815)</name>
    <dbReference type="NCBI Taxonomy" id="1408163"/>
    <lineage>
        <taxon>Eukaryota</taxon>
        <taxon>Fungi</taxon>
        <taxon>Dikarya</taxon>
        <taxon>Ascomycota</taxon>
        <taxon>Pezizomycotina</taxon>
        <taxon>Eurotiomycetes</taxon>
        <taxon>Eurotiomycetidae</taxon>
        <taxon>Eurotiales</taxon>
        <taxon>Trichocomaceae</taxon>
        <taxon>Rasamsonia</taxon>
    </lineage>
</organism>
<sequence>MGKIPKFSNVHLITGLATIGGLIQGFDVSSMSAIIGTKQYKSYFHNPNSVLQGGITASMAGGSLLGSIFSTFISDRFGRRDSLFVACVIWIIGSTLMCAVQNVAMLIVSRMINGFAVLIMYYVTYGTSFLKGNISFRLPWGLQMIPAVVLLACLPFIPRSPRWLASKDRWDEAIEILANLHARGNKLDPIVVAQVREIQEKIELERQNKDLSWLELFKPRNVVRVHCAIFTHIWSQYTGTNAMMYYIVYIFQMAGLTGNATLLAASIQWPRRRLMMTGSFLMAVLLFTEAGLMASYGHAVPGGLNGVSSVTWQVTNPRASKAIIACSYLFIAAYAPTWGLYPAEIIPLYIRSKAVSLATAFNWAGNFSLTFFTPPGFENIQWKVYCIFGTFCLSALIHVFLLFQETLGKSLEEMDDIFNNESIWAFKVRNKPSRFEAVVETAKKELIGAGEGGVEANRIGDLPKSVPV</sequence>
<comment type="caution">
    <text evidence="6">The sequence shown here is derived from an EMBL/GenBank/DDBJ whole genome shotgun (WGS) entry which is preliminary data.</text>
</comment>
<keyword evidence="4 5" id="KW-0472">Membrane</keyword>
<feature type="transmembrane region" description="Helical" evidence="5">
    <location>
        <begin position="111"/>
        <end position="130"/>
    </location>
</feature>
<feature type="transmembrane region" description="Helical" evidence="5">
    <location>
        <begin position="12"/>
        <end position="35"/>
    </location>
</feature>
<evidence type="ECO:0000256" key="2">
    <source>
        <dbReference type="ARBA" id="ARBA00022692"/>
    </source>
</evidence>
<feature type="transmembrane region" description="Helical" evidence="5">
    <location>
        <begin position="354"/>
        <end position="374"/>
    </location>
</feature>
<reference evidence="6 7" key="1">
    <citation type="submission" date="2015-04" db="EMBL/GenBank/DDBJ databases">
        <authorList>
            <person name="Heijne W.H."/>
            <person name="Fedorova N.D."/>
            <person name="Nierman W.C."/>
            <person name="Vollebregt A.W."/>
            <person name="Zhao Z."/>
            <person name="Wu L."/>
            <person name="Kumar M."/>
            <person name="Stam H."/>
            <person name="van den Berg M.A."/>
            <person name="Pel H.J."/>
        </authorList>
    </citation>
    <scope>NUCLEOTIDE SEQUENCE [LARGE SCALE GENOMIC DNA]</scope>
    <source>
        <strain evidence="6 7">CBS 393.64</strain>
    </source>
</reference>
<dbReference type="Pfam" id="PF00083">
    <property type="entry name" value="Sugar_tr"/>
    <property type="match status" value="1"/>
</dbReference>
<dbReference type="InterPro" id="IPR036259">
    <property type="entry name" value="MFS_trans_sf"/>
</dbReference>
<dbReference type="GO" id="GO:0005351">
    <property type="term" value="F:carbohydrate:proton symporter activity"/>
    <property type="evidence" value="ECO:0007669"/>
    <property type="project" value="TreeGrafter"/>
</dbReference>
<dbReference type="GO" id="GO:0016020">
    <property type="term" value="C:membrane"/>
    <property type="evidence" value="ECO:0007669"/>
    <property type="project" value="UniProtKB-SubCell"/>
</dbReference>
<evidence type="ECO:0000256" key="4">
    <source>
        <dbReference type="ARBA" id="ARBA00023136"/>
    </source>
</evidence>
<dbReference type="OrthoDB" id="4142200at2759"/>
<evidence type="ECO:0000256" key="5">
    <source>
        <dbReference type="SAM" id="Phobius"/>
    </source>
</evidence>
<name>A0A0F4YFY5_RASE3</name>
<evidence type="ECO:0000313" key="7">
    <source>
        <dbReference type="Proteomes" id="UP000053958"/>
    </source>
</evidence>
<protein>
    <submittedName>
        <fullName evidence="6">Sugar transporter</fullName>
    </submittedName>
</protein>
<dbReference type="SUPFAM" id="SSF103473">
    <property type="entry name" value="MFS general substrate transporter"/>
    <property type="match status" value="1"/>
</dbReference>
<keyword evidence="3 5" id="KW-1133">Transmembrane helix</keyword>
<dbReference type="AlphaFoldDB" id="A0A0F4YFY5"/>
<gene>
    <name evidence="6" type="ORF">T310_9810</name>
</gene>
<accession>A0A0F4YFY5</accession>
<dbReference type="PANTHER" id="PTHR48022">
    <property type="entry name" value="PLASTIDIC GLUCOSE TRANSPORTER 4"/>
    <property type="match status" value="1"/>
</dbReference>
<dbReference type="Proteomes" id="UP000053958">
    <property type="component" value="Unassembled WGS sequence"/>
</dbReference>